<gene>
    <name evidence="1" type="ORF">F6R98_10045</name>
</gene>
<keyword evidence="2" id="KW-1185">Reference proteome</keyword>
<proteinExistence type="predicted"/>
<reference evidence="1 2" key="1">
    <citation type="submission" date="2019-09" db="EMBL/GenBank/DDBJ databases">
        <title>Ecophysiology of the spiral-shaped methanotroph Methylospira mobilis as revealed by the complete genome sequence.</title>
        <authorList>
            <person name="Oshkin I.Y."/>
            <person name="Dedysh S.N."/>
            <person name="Miroshnikov K."/>
            <person name="Danilova O.V."/>
            <person name="Hakobyan A."/>
            <person name="Liesack W."/>
        </authorList>
    </citation>
    <scope>NUCLEOTIDE SEQUENCE [LARGE SCALE GENOMIC DNA]</scope>
    <source>
        <strain evidence="1 2">Shm1</strain>
    </source>
</reference>
<evidence type="ECO:0000313" key="1">
    <source>
        <dbReference type="EMBL" id="QFY42908.1"/>
    </source>
</evidence>
<dbReference type="AlphaFoldDB" id="A0A5Q0BLB2"/>
<organism evidence="1 2">
    <name type="scientific">Candidatus Methylospira mobilis</name>
    <dbReference type="NCBI Taxonomy" id="1808979"/>
    <lineage>
        <taxon>Bacteria</taxon>
        <taxon>Pseudomonadati</taxon>
        <taxon>Pseudomonadota</taxon>
        <taxon>Gammaproteobacteria</taxon>
        <taxon>Methylococcales</taxon>
        <taxon>Methylococcaceae</taxon>
        <taxon>Candidatus Methylospira</taxon>
    </lineage>
</organism>
<dbReference type="KEGG" id="mmob:F6R98_10045"/>
<dbReference type="InParanoid" id="A0A5Q0BLB2"/>
<name>A0A5Q0BLB2_9GAMM</name>
<protein>
    <submittedName>
        <fullName evidence="1">Uncharacterized protein</fullName>
    </submittedName>
</protein>
<dbReference type="EMBL" id="CP044205">
    <property type="protein sequence ID" value="QFY42908.1"/>
    <property type="molecule type" value="Genomic_DNA"/>
</dbReference>
<sequence length="67" mass="7083">MSLIQALVWNVGTCWLNAKGREVAVFSSFASTDVSQRGGATRSSDESAVMAVERRGCVIQPSAAANH</sequence>
<evidence type="ECO:0000313" key="2">
    <source>
        <dbReference type="Proteomes" id="UP000325755"/>
    </source>
</evidence>
<dbReference type="Proteomes" id="UP000325755">
    <property type="component" value="Chromosome"/>
</dbReference>
<accession>A0A5Q0BLB2</accession>